<evidence type="ECO:0000313" key="2">
    <source>
        <dbReference type="Proteomes" id="UP000769157"/>
    </source>
</evidence>
<dbReference type="RefSeq" id="XP_046059586.1">
    <property type="nucleotide sequence ID" value="XM_046206964.1"/>
</dbReference>
<dbReference type="AlphaFoldDB" id="A0A9P8NZQ8"/>
<reference evidence="1" key="1">
    <citation type="journal article" date="2021" name="Open Biol.">
        <title>Shared evolutionary footprints suggest mitochondrial oxidative damage underlies multiple complex I losses in fungi.</title>
        <authorList>
            <person name="Schikora-Tamarit M.A."/>
            <person name="Marcet-Houben M."/>
            <person name="Nosek J."/>
            <person name="Gabaldon T."/>
        </authorList>
    </citation>
    <scope>NUCLEOTIDE SEQUENCE</scope>
    <source>
        <strain evidence="1">CBS6075</strain>
    </source>
</reference>
<keyword evidence="2" id="KW-1185">Reference proteome</keyword>
<dbReference type="GeneID" id="70237713"/>
<accession>A0A9P8NZQ8</accession>
<reference evidence="1" key="2">
    <citation type="submission" date="2021-01" db="EMBL/GenBank/DDBJ databases">
        <authorList>
            <person name="Schikora-Tamarit M.A."/>
        </authorList>
    </citation>
    <scope>NUCLEOTIDE SEQUENCE</scope>
    <source>
        <strain evidence="1">CBS6075</strain>
    </source>
</reference>
<proteinExistence type="predicted"/>
<organism evidence="1 2">
    <name type="scientific">Ogataea philodendri</name>
    <dbReference type="NCBI Taxonomy" id="1378263"/>
    <lineage>
        <taxon>Eukaryota</taxon>
        <taxon>Fungi</taxon>
        <taxon>Dikarya</taxon>
        <taxon>Ascomycota</taxon>
        <taxon>Saccharomycotina</taxon>
        <taxon>Pichiomycetes</taxon>
        <taxon>Pichiales</taxon>
        <taxon>Pichiaceae</taxon>
        <taxon>Ogataea</taxon>
    </lineage>
</organism>
<evidence type="ECO:0000313" key="1">
    <source>
        <dbReference type="EMBL" id="KAH3662497.1"/>
    </source>
</evidence>
<protein>
    <submittedName>
        <fullName evidence="1">Uncharacterized protein</fullName>
    </submittedName>
</protein>
<sequence length="168" mass="18921">MLFWMYVSSSNRYFDSTRSKSSMLGTIWATLLNLWISTSFRYGAILDCSSKCDSWAHESISFFNESTSLTMSGFCSNLSCWSMSERRDCSSSTNGLSPLVSRLNVNSSEVMREFLTSSRYFDTLFGDSSSSLLARLAFSRSTTKSSCVCDWNEAPCSWMLVLRTVKDG</sequence>
<dbReference type="EMBL" id="JAEUBE010000378">
    <property type="protein sequence ID" value="KAH3662497.1"/>
    <property type="molecule type" value="Genomic_DNA"/>
</dbReference>
<comment type="caution">
    <text evidence="1">The sequence shown here is derived from an EMBL/GenBank/DDBJ whole genome shotgun (WGS) entry which is preliminary data.</text>
</comment>
<gene>
    <name evidence="1" type="ORF">OGAPHI_005749</name>
</gene>
<name>A0A9P8NZQ8_9ASCO</name>
<dbReference type="Proteomes" id="UP000769157">
    <property type="component" value="Unassembled WGS sequence"/>
</dbReference>